<sequence length="92" mass="9837">MEEGSTGCPDKEGEQAQQRAAKRAKLVPLPATRTTMEVVAAPRRKALTMLATSGVAVRARASAELNKHSGLWGQHLPILHSGGLPESHSWSK</sequence>
<dbReference type="GeneID" id="17035993"/>
<name>I0YI22_COCSC</name>
<keyword evidence="3" id="KW-1185">Reference proteome</keyword>
<protein>
    <submittedName>
        <fullName evidence="2">Uncharacterized protein</fullName>
    </submittedName>
</protein>
<gene>
    <name evidence="2" type="ORF">COCSUDRAFT_55045</name>
</gene>
<evidence type="ECO:0000313" key="2">
    <source>
        <dbReference type="EMBL" id="EIE18041.1"/>
    </source>
</evidence>
<comment type="caution">
    <text evidence="2">The sequence shown here is derived from an EMBL/GenBank/DDBJ whole genome shotgun (WGS) entry which is preliminary data.</text>
</comment>
<reference evidence="2 3" key="1">
    <citation type="journal article" date="2012" name="Genome Biol.">
        <title>The genome of the polar eukaryotic microalga coccomyxa subellipsoidea reveals traits of cold adaptation.</title>
        <authorList>
            <person name="Blanc G."/>
            <person name="Agarkova I."/>
            <person name="Grimwood J."/>
            <person name="Kuo A."/>
            <person name="Brueggeman A."/>
            <person name="Dunigan D."/>
            <person name="Gurnon J."/>
            <person name="Ladunga I."/>
            <person name="Lindquist E."/>
            <person name="Lucas S."/>
            <person name="Pangilinan J."/>
            <person name="Proschold T."/>
            <person name="Salamov A."/>
            <person name="Schmutz J."/>
            <person name="Weeks D."/>
            <person name="Yamada T."/>
            <person name="Claverie J.M."/>
            <person name="Grigoriev I."/>
            <person name="Van Etten J."/>
            <person name="Lomsadze A."/>
            <person name="Borodovsky M."/>
        </authorList>
    </citation>
    <scope>NUCLEOTIDE SEQUENCE [LARGE SCALE GENOMIC DNA]</scope>
    <source>
        <strain evidence="2 3">C-169</strain>
    </source>
</reference>
<dbReference type="Proteomes" id="UP000007264">
    <property type="component" value="Unassembled WGS sequence"/>
</dbReference>
<proteinExistence type="predicted"/>
<evidence type="ECO:0000313" key="3">
    <source>
        <dbReference type="Proteomes" id="UP000007264"/>
    </source>
</evidence>
<dbReference type="KEGG" id="csl:COCSUDRAFT_55045"/>
<accession>I0YI22</accession>
<dbReference type="AlphaFoldDB" id="I0YI22"/>
<evidence type="ECO:0000256" key="1">
    <source>
        <dbReference type="SAM" id="MobiDB-lite"/>
    </source>
</evidence>
<organism evidence="2 3">
    <name type="scientific">Coccomyxa subellipsoidea (strain C-169)</name>
    <name type="common">Green microalga</name>
    <dbReference type="NCBI Taxonomy" id="574566"/>
    <lineage>
        <taxon>Eukaryota</taxon>
        <taxon>Viridiplantae</taxon>
        <taxon>Chlorophyta</taxon>
        <taxon>core chlorophytes</taxon>
        <taxon>Trebouxiophyceae</taxon>
        <taxon>Trebouxiophyceae incertae sedis</taxon>
        <taxon>Coccomyxaceae</taxon>
        <taxon>Coccomyxa</taxon>
        <taxon>Coccomyxa subellipsoidea</taxon>
    </lineage>
</organism>
<feature type="region of interest" description="Disordered" evidence="1">
    <location>
        <begin position="1"/>
        <end position="28"/>
    </location>
</feature>
<dbReference type="EMBL" id="AGSI01000028">
    <property type="protein sequence ID" value="EIE18041.1"/>
    <property type="molecule type" value="Genomic_DNA"/>
</dbReference>
<dbReference type="RefSeq" id="XP_005642585.1">
    <property type="nucleotide sequence ID" value="XM_005642528.1"/>
</dbReference>